<dbReference type="RefSeq" id="XP_002681954.1">
    <property type="nucleotide sequence ID" value="XM_002681908.1"/>
</dbReference>
<dbReference type="KEGG" id="ngr:NAEGRDRAFT_30287"/>
<name>D2V1S3_NAEGR</name>
<dbReference type="InterPro" id="IPR036188">
    <property type="entry name" value="FAD/NAD-bd_sf"/>
</dbReference>
<sequence>MQTQVIIIGGGIGGLALGQGLKKAGISFIICERDLSRDYRPQGYRLRISSEGHDALEKLLPTNVWELFNKVIITNKLKFTNIDALEGKVVPMERSPPNHADPNKPNTADRHVLRALLMFGLEDDVKFGWEYQEHQLTNDGVRVFFKNGQTIEGNILVAADGANSKVRVAEIPDHKLLDTEGRAIFGKTLLTNELESKFPKEGLQNTTMITQSEPLVNLFLEPVSFTHDHEMISGGKIPKPHNYVYWVLVLNRVNLELQDKELFQLSKEELKKYALQLTENWNGSVRSLIELSQESESSFIRISSFSPNIPEWKTERLTFVGDSIHAMTPIGLGANLAMKDAAILCDCLVKNGINKESLRIYEKEMKLYAEENIRLSRQGGFRLFRQPEFENCKFIQ</sequence>
<protein>
    <submittedName>
        <fullName evidence="6">Predicted protein</fullName>
    </submittedName>
</protein>
<dbReference type="PANTHER" id="PTHR47178">
    <property type="entry name" value="MONOOXYGENASE, FAD-BINDING"/>
    <property type="match status" value="1"/>
</dbReference>
<dbReference type="GeneID" id="8850032"/>
<dbReference type="eggNOG" id="KOG2614">
    <property type="taxonomic scope" value="Eukaryota"/>
</dbReference>
<dbReference type="Proteomes" id="UP000006671">
    <property type="component" value="Unassembled WGS sequence"/>
</dbReference>
<keyword evidence="3" id="KW-0560">Oxidoreductase</keyword>
<keyword evidence="1" id="KW-0285">Flavoprotein</keyword>
<evidence type="ECO:0000256" key="2">
    <source>
        <dbReference type="ARBA" id="ARBA00022827"/>
    </source>
</evidence>
<dbReference type="PRINTS" id="PR00420">
    <property type="entry name" value="RNGMNOXGNASE"/>
</dbReference>
<dbReference type="EMBL" id="GG738848">
    <property type="protein sequence ID" value="EFC49210.1"/>
    <property type="molecule type" value="Genomic_DNA"/>
</dbReference>
<dbReference type="Gene3D" id="3.50.50.60">
    <property type="entry name" value="FAD/NAD(P)-binding domain"/>
    <property type="match status" value="1"/>
</dbReference>
<evidence type="ECO:0000259" key="5">
    <source>
        <dbReference type="Pfam" id="PF01494"/>
    </source>
</evidence>
<keyword evidence="7" id="KW-1185">Reference proteome</keyword>
<accession>D2V1S3</accession>
<evidence type="ECO:0000256" key="1">
    <source>
        <dbReference type="ARBA" id="ARBA00022630"/>
    </source>
</evidence>
<dbReference type="VEuPathDB" id="AmoebaDB:NAEGRDRAFT_30287"/>
<dbReference type="InParanoid" id="D2V1S3"/>
<dbReference type="OMA" id="WTMGGQP"/>
<organism evidence="7">
    <name type="scientific">Naegleria gruberi</name>
    <name type="common">Amoeba</name>
    <dbReference type="NCBI Taxonomy" id="5762"/>
    <lineage>
        <taxon>Eukaryota</taxon>
        <taxon>Discoba</taxon>
        <taxon>Heterolobosea</taxon>
        <taxon>Tetramitia</taxon>
        <taxon>Eutetramitia</taxon>
        <taxon>Vahlkampfiidae</taxon>
        <taxon>Naegleria</taxon>
    </lineage>
</organism>
<dbReference type="OrthoDB" id="655030at2759"/>
<dbReference type="SUPFAM" id="SSF51905">
    <property type="entry name" value="FAD/NAD(P)-binding domain"/>
    <property type="match status" value="1"/>
</dbReference>
<dbReference type="GO" id="GO:0004497">
    <property type="term" value="F:monooxygenase activity"/>
    <property type="evidence" value="ECO:0007669"/>
    <property type="project" value="UniProtKB-KW"/>
</dbReference>
<dbReference type="AlphaFoldDB" id="D2V1S3"/>
<evidence type="ECO:0000313" key="7">
    <source>
        <dbReference type="Proteomes" id="UP000006671"/>
    </source>
</evidence>
<reference evidence="6 7" key="1">
    <citation type="journal article" date="2010" name="Cell">
        <title>The genome of Naegleria gruberi illuminates early eukaryotic versatility.</title>
        <authorList>
            <person name="Fritz-Laylin L.K."/>
            <person name="Prochnik S.E."/>
            <person name="Ginger M.L."/>
            <person name="Dacks J.B."/>
            <person name="Carpenter M.L."/>
            <person name="Field M.C."/>
            <person name="Kuo A."/>
            <person name="Paredez A."/>
            <person name="Chapman J."/>
            <person name="Pham J."/>
            <person name="Shu S."/>
            <person name="Neupane R."/>
            <person name="Cipriano M."/>
            <person name="Mancuso J."/>
            <person name="Tu H."/>
            <person name="Salamov A."/>
            <person name="Lindquist E."/>
            <person name="Shapiro H."/>
            <person name="Lucas S."/>
            <person name="Grigoriev I.V."/>
            <person name="Cande W.Z."/>
            <person name="Fulton C."/>
            <person name="Rokhsar D.S."/>
            <person name="Dawson S.C."/>
        </authorList>
    </citation>
    <scope>NUCLEOTIDE SEQUENCE [LARGE SCALE GENOMIC DNA]</scope>
    <source>
        <strain evidence="6 7">NEG-M</strain>
    </source>
</reference>
<keyword evidence="4" id="KW-0503">Monooxygenase</keyword>
<proteinExistence type="predicted"/>
<dbReference type="GO" id="GO:0071949">
    <property type="term" value="F:FAD binding"/>
    <property type="evidence" value="ECO:0007669"/>
    <property type="project" value="InterPro"/>
</dbReference>
<gene>
    <name evidence="6" type="ORF">NAEGRDRAFT_30287</name>
</gene>
<dbReference type="PANTHER" id="PTHR47178:SF5">
    <property type="entry name" value="FAD-BINDING DOMAIN-CONTAINING PROTEIN"/>
    <property type="match status" value="1"/>
</dbReference>
<dbReference type="InterPro" id="IPR002938">
    <property type="entry name" value="FAD-bd"/>
</dbReference>
<evidence type="ECO:0000313" key="6">
    <source>
        <dbReference type="EMBL" id="EFC49210.1"/>
    </source>
</evidence>
<evidence type="ECO:0000256" key="3">
    <source>
        <dbReference type="ARBA" id="ARBA00023002"/>
    </source>
</evidence>
<feature type="domain" description="FAD-binding" evidence="5">
    <location>
        <begin position="2"/>
        <end position="373"/>
    </location>
</feature>
<keyword evidence="2" id="KW-0274">FAD</keyword>
<dbReference type="STRING" id="5762.D2V1S3"/>
<dbReference type="Pfam" id="PF01494">
    <property type="entry name" value="FAD_binding_3"/>
    <property type="match status" value="1"/>
</dbReference>
<evidence type="ECO:0000256" key="4">
    <source>
        <dbReference type="ARBA" id="ARBA00023033"/>
    </source>
</evidence>